<accession>A0ABQ8WY31</accession>
<evidence type="ECO:0000313" key="8">
    <source>
        <dbReference type="EMBL" id="KAJ5283884.1"/>
    </source>
</evidence>
<evidence type="ECO:0000256" key="4">
    <source>
        <dbReference type="ARBA" id="ARBA00023136"/>
    </source>
</evidence>
<feature type="domain" description="MARVEL" evidence="7">
    <location>
        <begin position="6"/>
        <end position="127"/>
    </location>
</feature>
<feature type="region of interest" description="Disordered" evidence="5">
    <location>
        <begin position="142"/>
        <end position="177"/>
    </location>
</feature>
<dbReference type="EMBL" id="JAPVEB010000001">
    <property type="protein sequence ID" value="KAJ5283884.1"/>
    <property type="molecule type" value="Genomic_DNA"/>
</dbReference>
<feature type="transmembrane region" description="Helical" evidence="6">
    <location>
        <begin position="40"/>
        <end position="60"/>
    </location>
</feature>
<dbReference type="InterPro" id="IPR008253">
    <property type="entry name" value="Marvel"/>
</dbReference>
<gene>
    <name evidence="8" type="ORF">N7505_001864</name>
</gene>
<reference evidence="8 9" key="1">
    <citation type="journal article" date="2023" name="IMA Fungus">
        <title>Comparative genomic study of the Penicillium genus elucidates a diverse pangenome and 15 lateral gene transfer events.</title>
        <authorList>
            <person name="Petersen C."/>
            <person name="Sorensen T."/>
            <person name="Nielsen M.R."/>
            <person name="Sondergaard T.E."/>
            <person name="Sorensen J.L."/>
            <person name="Fitzpatrick D.A."/>
            <person name="Frisvad J.C."/>
            <person name="Nielsen K.L."/>
        </authorList>
    </citation>
    <scope>NUCLEOTIDE SEQUENCE [LARGE SCALE GENOMIC DNA]</scope>
    <source>
        <strain evidence="8 9">IBT 3361</strain>
    </source>
</reference>
<dbReference type="PANTHER" id="PTHR37451:SF1">
    <property type="entry name" value="MARVEL DOMAIN-CONTAINING PROTEIN"/>
    <property type="match status" value="1"/>
</dbReference>
<evidence type="ECO:0000256" key="1">
    <source>
        <dbReference type="ARBA" id="ARBA00004141"/>
    </source>
</evidence>
<evidence type="ECO:0000256" key="6">
    <source>
        <dbReference type="SAM" id="Phobius"/>
    </source>
</evidence>
<sequence length="177" mass="19159">MLSWINPLRIFQAILSLATIGLTAYEIASLYDKWSYSNVVYYMLFNGCWTTGIAVPYLGLAPLRFPRFSHEIAIPLIELLTGGLWLSGWIALAAMIPSPGACNYSSCHALQALIVVGAVQWATFVVTNTFAIIDLKNSRRNAKNHRDDASPGMSTTDANANANANGNTTNTTADSAV</sequence>
<dbReference type="PANTHER" id="PTHR37451">
    <property type="entry name" value="MARVEL DOMAIN"/>
    <property type="match status" value="1"/>
</dbReference>
<dbReference type="Proteomes" id="UP001220256">
    <property type="component" value="Unassembled WGS sequence"/>
</dbReference>
<evidence type="ECO:0000256" key="3">
    <source>
        <dbReference type="ARBA" id="ARBA00022989"/>
    </source>
</evidence>
<dbReference type="Pfam" id="PF01284">
    <property type="entry name" value="MARVEL"/>
    <property type="match status" value="1"/>
</dbReference>
<proteinExistence type="predicted"/>
<feature type="transmembrane region" description="Helical" evidence="6">
    <location>
        <begin position="108"/>
        <end position="133"/>
    </location>
</feature>
<keyword evidence="9" id="KW-1185">Reference proteome</keyword>
<evidence type="ECO:0000256" key="2">
    <source>
        <dbReference type="ARBA" id="ARBA00022692"/>
    </source>
</evidence>
<organism evidence="8 9">
    <name type="scientific">Penicillium chrysogenum</name>
    <name type="common">Penicillium notatum</name>
    <dbReference type="NCBI Taxonomy" id="5076"/>
    <lineage>
        <taxon>Eukaryota</taxon>
        <taxon>Fungi</taxon>
        <taxon>Dikarya</taxon>
        <taxon>Ascomycota</taxon>
        <taxon>Pezizomycotina</taxon>
        <taxon>Eurotiomycetes</taxon>
        <taxon>Eurotiomycetidae</taxon>
        <taxon>Eurotiales</taxon>
        <taxon>Aspergillaceae</taxon>
        <taxon>Penicillium</taxon>
        <taxon>Penicillium chrysogenum species complex</taxon>
    </lineage>
</organism>
<keyword evidence="2 6" id="KW-0812">Transmembrane</keyword>
<comment type="caution">
    <text evidence="8">The sequence shown here is derived from an EMBL/GenBank/DDBJ whole genome shotgun (WGS) entry which is preliminary data.</text>
</comment>
<evidence type="ECO:0000256" key="5">
    <source>
        <dbReference type="SAM" id="MobiDB-lite"/>
    </source>
</evidence>
<keyword evidence="3 6" id="KW-1133">Transmembrane helix</keyword>
<keyword evidence="4 6" id="KW-0472">Membrane</keyword>
<feature type="transmembrane region" description="Helical" evidence="6">
    <location>
        <begin position="72"/>
        <end position="96"/>
    </location>
</feature>
<name>A0ABQ8WY31_PENCH</name>
<protein>
    <recommendedName>
        <fullName evidence="7">MARVEL domain-containing protein</fullName>
    </recommendedName>
</protein>
<feature type="compositionally biased region" description="Low complexity" evidence="5">
    <location>
        <begin position="154"/>
        <end position="177"/>
    </location>
</feature>
<evidence type="ECO:0000313" key="9">
    <source>
        <dbReference type="Proteomes" id="UP001220256"/>
    </source>
</evidence>
<evidence type="ECO:0000259" key="7">
    <source>
        <dbReference type="Pfam" id="PF01284"/>
    </source>
</evidence>
<comment type="subcellular location">
    <subcellularLocation>
        <location evidence="1">Membrane</location>
        <topology evidence="1">Multi-pass membrane protein</topology>
    </subcellularLocation>
</comment>